<dbReference type="Proteomes" id="UP001396334">
    <property type="component" value="Unassembled WGS sequence"/>
</dbReference>
<dbReference type="Pfam" id="PF02365">
    <property type="entry name" value="NAM"/>
    <property type="match status" value="1"/>
</dbReference>
<dbReference type="PANTHER" id="PTHR31744:SF233">
    <property type="entry name" value="NAC DOMAIN-CONTAINING PROTEIN 72-LIKE"/>
    <property type="match status" value="1"/>
</dbReference>
<keyword evidence="2" id="KW-0805">Transcription regulation</keyword>
<keyword evidence="9" id="KW-1185">Reference proteome</keyword>
<comment type="subcellular location">
    <subcellularLocation>
        <location evidence="1">Nucleus</location>
    </subcellularLocation>
</comment>
<evidence type="ECO:0000259" key="7">
    <source>
        <dbReference type="PROSITE" id="PS51005"/>
    </source>
</evidence>
<sequence>MQANHSKYLPGLPLLSHEMELPTGFRFHPTDEELINHYLKPKVLLSSDQPMFSIIADVHIYKFDPWELPEKASFGEEEWFFFSPRDRKYPNGMRPNRAAASGFWKSSGTDKPIITSVGSQCLGIKKALVFYKGRPPKGEKTDWVMIEYRLNDYFSSHRPKGTMRLDDWVLCRVSHKGKLSQQARGRSCDSLSSSCSPPLMPRGYLQGQEMVTQNTIVQATHSLTPTSRTTIDADAREALNSIARVLSVGALDELFRASSSSSNNNGSSSLFQISSPDQSFSHV</sequence>
<evidence type="ECO:0000256" key="4">
    <source>
        <dbReference type="ARBA" id="ARBA00023163"/>
    </source>
</evidence>
<gene>
    <name evidence="8" type="ORF">V6N11_063860</name>
</gene>
<dbReference type="EMBL" id="JBBPBN010000056">
    <property type="protein sequence ID" value="KAK8989434.1"/>
    <property type="molecule type" value="Genomic_DNA"/>
</dbReference>
<dbReference type="InterPro" id="IPR036093">
    <property type="entry name" value="NAC_dom_sf"/>
</dbReference>
<dbReference type="Gene3D" id="2.170.150.80">
    <property type="entry name" value="NAC domain"/>
    <property type="match status" value="1"/>
</dbReference>
<protein>
    <recommendedName>
        <fullName evidence="7">NAC domain-containing protein</fullName>
    </recommendedName>
</protein>
<evidence type="ECO:0000256" key="6">
    <source>
        <dbReference type="SAM" id="MobiDB-lite"/>
    </source>
</evidence>
<dbReference type="PANTHER" id="PTHR31744">
    <property type="entry name" value="PROTEIN CUP-SHAPED COTYLEDON 2-RELATED"/>
    <property type="match status" value="1"/>
</dbReference>
<keyword evidence="5" id="KW-0539">Nucleus</keyword>
<comment type="caution">
    <text evidence="8">The sequence shown here is derived from an EMBL/GenBank/DDBJ whole genome shotgun (WGS) entry which is preliminary data.</text>
</comment>
<feature type="compositionally biased region" description="Low complexity" evidence="6">
    <location>
        <begin position="258"/>
        <end position="269"/>
    </location>
</feature>
<evidence type="ECO:0000313" key="9">
    <source>
        <dbReference type="Proteomes" id="UP001396334"/>
    </source>
</evidence>
<evidence type="ECO:0000313" key="8">
    <source>
        <dbReference type="EMBL" id="KAK8989434.1"/>
    </source>
</evidence>
<feature type="compositionally biased region" description="Polar residues" evidence="6">
    <location>
        <begin position="270"/>
        <end position="283"/>
    </location>
</feature>
<keyword evidence="4" id="KW-0804">Transcription</keyword>
<evidence type="ECO:0000256" key="1">
    <source>
        <dbReference type="ARBA" id="ARBA00004123"/>
    </source>
</evidence>
<name>A0ABR2PMA3_9ROSI</name>
<reference evidence="8 9" key="1">
    <citation type="journal article" date="2024" name="G3 (Bethesda)">
        <title>Genome assembly of Hibiscus sabdariffa L. provides insights into metabolisms of medicinal natural products.</title>
        <authorList>
            <person name="Kim T."/>
        </authorList>
    </citation>
    <scope>NUCLEOTIDE SEQUENCE [LARGE SCALE GENOMIC DNA]</scope>
    <source>
        <strain evidence="8">TK-2024</strain>
        <tissue evidence="8">Old leaves</tissue>
    </source>
</reference>
<dbReference type="InterPro" id="IPR003441">
    <property type="entry name" value="NAC-dom"/>
</dbReference>
<accession>A0ABR2PMA3</accession>
<dbReference type="PROSITE" id="PS51005">
    <property type="entry name" value="NAC"/>
    <property type="match status" value="1"/>
</dbReference>
<feature type="region of interest" description="Disordered" evidence="6">
    <location>
        <begin position="257"/>
        <end position="283"/>
    </location>
</feature>
<dbReference type="SUPFAM" id="SSF101941">
    <property type="entry name" value="NAC domain"/>
    <property type="match status" value="1"/>
</dbReference>
<evidence type="ECO:0000256" key="5">
    <source>
        <dbReference type="ARBA" id="ARBA00023242"/>
    </source>
</evidence>
<keyword evidence="3" id="KW-0238">DNA-binding</keyword>
<organism evidence="8 9">
    <name type="scientific">Hibiscus sabdariffa</name>
    <name type="common">roselle</name>
    <dbReference type="NCBI Taxonomy" id="183260"/>
    <lineage>
        <taxon>Eukaryota</taxon>
        <taxon>Viridiplantae</taxon>
        <taxon>Streptophyta</taxon>
        <taxon>Embryophyta</taxon>
        <taxon>Tracheophyta</taxon>
        <taxon>Spermatophyta</taxon>
        <taxon>Magnoliopsida</taxon>
        <taxon>eudicotyledons</taxon>
        <taxon>Gunneridae</taxon>
        <taxon>Pentapetalae</taxon>
        <taxon>rosids</taxon>
        <taxon>malvids</taxon>
        <taxon>Malvales</taxon>
        <taxon>Malvaceae</taxon>
        <taxon>Malvoideae</taxon>
        <taxon>Hibiscus</taxon>
    </lineage>
</organism>
<feature type="domain" description="NAC" evidence="7">
    <location>
        <begin position="21"/>
        <end position="176"/>
    </location>
</feature>
<evidence type="ECO:0000256" key="2">
    <source>
        <dbReference type="ARBA" id="ARBA00023015"/>
    </source>
</evidence>
<proteinExistence type="predicted"/>
<evidence type="ECO:0000256" key="3">
    <source>
        <dbReference type="ARBA" id="ARBA00023125"/>
    </source>
</evidence>